<feature type="signal peptide" evidence="5">
    <location>
        <begin position="1"/>
        <end position="32"/>
    </location>
</feature>
<dbReference type="SUPFAM" id="SSF53850">
    <property type="entry name" value="Periplasmic binding protein-like II"/>
    <property type="match status" value="1"/>
</dbReference>
<keyword evidence="8" id="KW-1185">Reference proteome</keyword>
<evidence type="ECO:0000256" key="4">
    <source>
        <dbReference type="ARBA" id="ARBA00023136"/>
    </source>
</evidence>
<dbReference type="EMBL" id="JABMCE010000055">
    <property type="protein sequence ID" value="NUU12984.1"/>
    <property type="molecule type" value="Genomic_DNA"/>
</dbReference>
<proteinExistence type="predicted"/>
<evidence type="ECO:0000256" key="2">
    <source>
        <dbReference type="ARBA" id="ARBA00022448"/>
    </source>
</evidence>
<dbReference type="InterPro" id="IPR007210">
    <property type="entry name" value="ABC_Gly_betaine_transp_sub-bd"/>
</dbReference>
<dbReference type="Gene3D" id="3.40.190.100">
    <property type="entry name" value="Glycine betaine-binding periplasmic protein, domain 2"/>
    <property type="match status" value="1"/>
</dbReference>
<feature type="chain" id="PRO_5045893438" evidence="5">
    <location>
        <begin position="33"/>
        <end position="313"/>
    </location>
</feature>
<keyword evidence="5" id="KW-0732">Signal</keyword>
<keyword evidence="4" id="KW-0472">Membrane</keyword>
<comment type="caution">
    <text evidence="7">The sequence shown here is derived from an EMBL/GenBank/DDBJ whole genome shotgun (WGS) entry which is preliminary data.</text>
</comment>
<keyword evidence="2" id="KW-0813">Transport</keyword>
<name>A0ABX2M5X4_9MICO</name>
<evidence type="ECO:0000313" key="8">
    <source>
        <dbReference type="Proteomes" id="UP000573001"/>
    </source>
</evidence>
<evidence type="ECO:0000259" key="6">
    <source>
        <dbReference type="Pfam" id="PF04069"/>
    </source>
</evidence>
<organism evidence="7 8">
    <name type="scientific">Curtobacterium pusillum</name>
    <dbReference type="NCBI Taxonomy" id="69373"/>
    <lineage>
        <taxon>Bacteria</taxon>
        <taxon>Bacillati</taxon>
        <taxon>Actinomycetota</taxon>
        <taxon>Actinomycetes</taxon>
        <taxon>Micrococcales</taxon>
        <taxon>Microbacteriaceae</taxon>
        <taxon>Curtobacterium</taxon>
    </lineage>
</organism>
<dbReference type="Gene3D" id="3.10.105.10">
    <property type="entry name" value="Dipeptide-binding Protein, Domain 3"/>
    <property type="match status" value="2"/>
</dbReference>
<protein>
    <submittedName>
        <fullName evidence="7">Glycine betaine ABC transporter substrate-binding protein</fullName>
    </submittedName>
</protein>
<evidence type="ECO:0000256" key="1">
    <source>
        <dbReference type="ARBA" id="ARBA00004236"/>
    </source>
</evidence>
<evidence type="ECO:0000256" key="5">
    <source>
        <dbReference type="SAM" id="SignalP"/>
    </source>
</evidence>
<dbReference type="PANTHER" id="PTHR47737">
    <property type="entry name" value="GLYCINE BETAINE/PROLINE BETAINE TRANSPORT SYSTEM PERMEASE PROTEIN PROW"/>
    <property type="match status" value="1"/>
</dbReference>
<dbReference type="PANTHER" id="PTHR47737:SF1">
    <property type="entry name" value="GLYCINE BETAINE_PROLINE BETAINE TRANSPORT SYSTEM PERMEASE PROTEIN PROW"/>
    <property type="match status" value="1"/>
</dbReference>
<reference evidence="7 8" key="1">
    <citation type="submission" date="2020-05" db="EMBL/GenBank/DDBJ databases">
        <title>Genome Sequencing of Type Strains.</title>
        <authorList>
            <person name="Lemaire J.F."/>
            <person name="Inderbitzin P."/>
            <person name="Gregorio O.A."/>
            <person name="Collins S.B."/>
            <person name="Wespe N."/>
            <person name="Knight-Connoni V."/>
        </authorList>
    </citation>
    <scope>NUCLEOTIDE SEQUENCE [LARGE SCALE GENOMIC DNA]</scope>
    <source>
        <strain evidence="7 8">ATCC 19096</strain>
    </source>
</reference>
<gene>
    <name evidence="7" type="ORF">HP507_03920</name>
</gene>
<dbReference type="PROSITE" id="PS51257">
    <property type="entry name" value="PROKAR_LIPOPROTEIN"/>
    <property type="match status" value="1"/>
</dbReference>
<keyword evidence="3" id="KW-1003">Cell membrane</keyword>
<evidence type="ECO:0000313" key="7">
    <source>
        <dbReference type="EMBL" id="NUU12984.1"/>
    </source>
</evidence>
<sequence length="313" mass="34387">MKRTPRTTRTNRTKRAVAALALAAATAVGLSACMPPGYYGASGTLDNGDQKSMHVVVFNGWDEDTAASYLWKYVLEQKGYDVQLTNSDVAPAYSGLASGDYDVVFDTWLPNTHKQYMDTYGKQLTDLGSWNDQASLELAVPEYSDIDSIDELKAHASEFGNKIIGIEPAAGETKVVSDDVIPQYGLDGMDFITSSTPAMLADLKASIAKKEDVVVTLWRPHWAYDAFPIKDLKDPKGALGKNEEIHTIAKKSIEDDFPTASKWMKHFSMDSDTLYSLENALVNSGAKTSEYPAITKKWASEHKDFVDSLTSSK</sequence>
<comment type="subcellular location">
    <subcellularLocation>
        <location evidence="1">Cell membrane</location>
    </subcellularLocation>
</comment>
<dbReference type="Pfam" id="PF04069">
    <property type="entry name" value="OpuAC"/>
    <property type="match status" value="1"/>
</dbReference>
<dbReference type="Proteomes" id="UP000573001">
    <property type="component" value="Unassembled WGS sequence"/>
</dbReference>
<dbReference type="RefSeq" id="WP_175350544.1">
    <property type="nucleotide sequence ID" value="NZ_BAAAWQ010000001.1"/>
</dbReference>
<dbReference type="CDD" id="cd13639">
    <property type="entry name" value="PBP2_OpuAC_like"/>
    <property type="match status" value="1"/>
</dbReference>
<evidence type="ECO:0000256" key="3">
    <source>
        <dbReference type="ARBA" id="ARBA00022475"/>
    </source>
</evidence>
<accession>A0ABX2M5X4</accession>
<feature type="domain" description="ABC-type glycine betaine transport system substrate-binding" evidence="6">
    <location>
        <begin position="58"/>
        <end position="290"/>
    </location>
</feature>